<protein>
    <submittedName>
        <fullName evidence="4">Uncharacterized protein</fullName>
    </submittedName>
</protein>
<sequence>MLRYFYLLSFLLCIELSFSYNYLDELTELNLSKFGRNVRRDKERAREKARRLKERKSLIRQEYDYDRSPVEFDVASFIQPEEDAVEDDETLRHRNKKRRRISKSFDDGASNGYNGNFVEEGYKKREKSPDYLNVGDSNPDLNINPPLFKDAINIRHVVYNSLDDLHSDNAHDKYKNLYKDDSLLTQDMVHNHEKKCTLKHIKFPFFSHNKSEITKPKRNKKRKLFRFSCPKKGEHRQIIPDFSNLKEEPRMLVKVKRSYEQKLCPACKKLFVSGLDSNRRRKKTPKRIIHNSRQHYQTYVPGEILKEDLKRIRKNVATSESAAEGVENAEKRGVEADRERQLKELEAVQKKVDGLEVRVPTFEKPAQGKSSR</sequence>
<accession>A0A9P0C229</accession>
<keyword evidence="5" id="KW-1185">Reference proteome</keyword>
<feature type="compositionally biased region" description="Basic residues" evidence="2">
    <location>
        <begin position="93"/>
        <end position="102"/>
    </location>
</feature>
<gene>
    <name evidence="4" type="ORF">CINC_LOCUS11853</name>
</gene>
<organism evidence="4 5">
    <name type="scientific">Chrysodeixis includens</name>
    <name type="common">Soybean looper</name>
    <name type="synonym">Pseudoplusia includens</name>
    <dbReference type="NCBI Taxonomy" id="689277"/>
    <lineage>
        <taxon>Eukaryota</taxon>
        <taxon>Metazoa</taxon>
        <taxon>Ecdysozoa</taxon>
        <taxon>Arthropoda</taxon>
        <taxon>Hexapoda</taxon>
        <taxon>Insecta</taxon>
        <taxon>Pterygota</taxon>
        <taxon>Neoptera</taxon>
        <taxon>Endopterygota</taxon>
        <taxon>Lepidoptera</taxon>
        <taxon>Glossata</taxon>
        <taxon>Ditrysia</taxon>
        <taxon>Noctuoidea</taxon>
        <taxon>Noctuidae</taxon>
        <taxon>Plusiinae</taxon>
        <taxon>Chrysodeixis</taxon>
    </lineage>
</organism>
<evidence type="ECO:0000256" key="1">
    <source>
        <dbReference type="SAM" id="Coils"/>
    </source>
</evidence>
<dbReference type="EMBL" id="LR824010">
    <property type="protein sequence ID" value="CAH0625219.1"/>
    <property type="molecule type" value="Genomic_DNA"/>
</dbReference>
<proteinExistence type="predicted"/>
<feature type="compositionally biased region" description="Basic and acidic residues" evidence="2">
    <location>
        <begin position="328"/>
        <end position="338"/>
    </location>
</feature>
<feature type="chain" id="PRO_5040309635" evidence="3">
    <location>
        <begin position="20"/>
        <end position="372"/>
    </location>
</feature>
<evidence type="ECO:0000313" key="5">
    <source>
        <dbReference type="Proteomes" id="UP001154114"/>
    </source>
</evidence>
<keyword evidence="3" id="KW-0732">Signal</keyword>
<keyword evidence="1" id="KW-0175">Coiled coil</keyword>
<feature type="coiled-coil region" evidence="1">
    <location>
        <begin position="35"/>
        <end position="62"/>
    </location>
</feature>
<reference evidence="4" key="1">
    <citation type="submission" date="2021-12" db="EMBL/GenBank/DDBJ databases">
        <authorList>
            <person name="King R."/>
        </authorList>
    </citation>
    <scope>NUCLEOTIDE SEQUENCE</scope>
</reference>
<dbReference type="OrthoDB" id="7416127at2759"/>
<evidence type="ECO:0000256" key="3">
    <source>
        <dbReference type="SAM" id="SignalP"/>
    </source>
</evidence>
<feature type="region of interest" description="Disordered" evidence="2">
    <location>
        <begin position="85"/>
        <end position="107"/>
    </location>
</feature>
<evidence type="ECO:0000256" key="2">
    <source>
        <dbReference type="SAM" id="MobiDB-lite"/>
    </source>
</evidence>
<evidence type="ECO:0000313" key="4">
    <source>
        <dbReference type="EMBL" id="CAH0625219.1"/>
    </source>
</evidence>
<dbReference type="Proteomes" id="UP001154114">
    <property type="component" value="Chromosome 7"/>
</dbReference>
<dbReference type="AlphaFoldDB" id="A0A9P0C229"/>
<feature type="signal peptide" evidence="3">
    <location>
        <begin position="1"/>
        <end position="19"/>
    </location>
</feature>
<feature type="region of interest" description="Disordered" evidence="2">
    <location>
        <begin position="319"/>
        <end position="338"/>
    </location>
</feature>
<name>A0A9P0C229_CHRIL</name>